<evidence type="ECO:0000313" key="1">
    <source>
        <dbReference type="EMBL" id="OAD45388.1"/>
    </source>
</evidence>
<protein>
    <recommendedName>
        <fullName evidence="3">Outer membrane protein beta-barrel domain-containing protein</fullName>
    </recommendedName>
</protein>
<keyword evidence="2" id="KW-1185">Reference proteome</keyword>
<evidence type="ECO:0000313" key="2">
    <source>
        <dbReference type="Proteomes" id="UP000076923"/>
    </source>
</evidence>
<evidence type="ECO:0008006" key="3">
    <source>
        <dbReference type="Google" id="ProtNLM"/>
    </source>
</evidence>
<gene>
    <name evidence="1" type="ORF">LPB303_08325</name>
</gene>
<dbReference type="EMBL" id="LVWE01000029">
    <property type="protein sequence ID" value="OAD45388.1"/>
    <property type="molecule type" value="Genomic_DNA"/>
</dbReference>
<dbReference type="Gene3D" id="2.40.160.20">
    <property type="match status" value="1"/>
</dbReference>
<dbReference type="AlphaFoldDB" id="A0A176TBV1"/>
<organism evidence="1 2">
    <name type="scientific">Polaribacter atrinae</name>
    <dbReference type="NCBI Taxonomy" id="1333662"/>
    <lineage>
        <taxon>Bacteria</taxon>
        <taxon>Pseudomonadati</taxon>
        <taxon>Bacteroidota</taxon>
        <taxon>Flavobacteriia</taxon>
        <taxon>Flavobacteriales</taxon>
        <taxon>Flavobacteriaceae</taxon>
    </lineage>
</organism>
<name>A0A176TBV1_9FLAO</name>
<accession>A0A176TBV1</accession>
<reference evidence="1 2" key="1">
    <citation type="submission" date="2016-02" db="EMBL/GenBank/DDBJ databases">
        <title>Draft genome sequence of Polaribacter atrinae KACC17473.</title>
        <authorList>
            <person name="Shin S.-K."/>
            <person name="Yi H."/>
        </authorList>
    </citation>
    <scope>NUCLEOTIDE SEQUENCE [LARGE SCALE GENOMIC DNA]</scope>
    <source>
        <strain evidence="1 2">KACC 17473</strain>
    </source>
</reference>
<dbReference type="STRING" id="1333662.LPB303_08325"/>
<sequence>MQKKIVEIANCFSITIKKITLMKHILFTLIFLFTLNSFSQNEVNKWAVTIGTGSVLYSVENGADMGGRLIPQFPRLSVATYIFKNITLAGSISSDFNDNQEYTTYDGEVRYDFGTSENTINLYVLIGGSLIQSKHLLPTLNFGIGGTLWISDHFGLQGGVMHKYNEERFQSQRSHTYGSVGITYRFSLSGGNSNSSSGRKRIWESKH</sequence>
<proteinExistence type="predicted"/>
<comment type="caution">
    <text evidence="1">The sequence shown here is derived from an EMBL/GenBank/DDBJ whole genome shotgun (WGS) entry which is preliminary data.</text>
</comment>
<dbReference type="Proteomes" id="UP000076923">
    <property type="component" value="Unassembled WGS sequence"/>
</dbReference>